<dbReference type="STRING" id="134605.HMPREF3206_00174"/>
<feature type="transmembrane region" description="Helical" evidence="6">
    <location>
        <begin position="240"/>
        <end position="260"/>
    </location>
</feature>
<evidence type="ECO:0000256" key="4">
    <source>
        <dbReference type="ARBA" id="ARBA00022989"/>
    </source>
</evidence>
<keyword evidence="3 6" id="KW-0812">Transmembrane</keyword>
<keyword evidence="4 6" id="KW-1133">Transmembrane helix</keyword>
<dbReference type="EMBL" id="LRPX01000006">
    <property type="protein sequence ID" value="KXA16752.1"/>
    <property type="molecule type" value="Genomic_DNA"/>
</dbReference>
<name>A0A133NKD1_9FUSO</name>
<evidence type="ECO:0000256" key="1">
    <source>
        <dbReference type="ARBA" id="ARBA00004651"/>
    </source>
</evidence>
<dbReference type="Proteomes" id="UP000070617">
    <property type="component" value="Unassembled WGS sequence"/>
</dbReference>
<comment type="subcellular location">
    <subcellularLocation>
        <location evidence="1">Cell membrane</location>
        <topology evidence="1">Multi-pass membrane protein</topology>
    </subcellularLocation>
</comment>
<evidence type="ECO:0000259" key="7">
    <source>
        <dbReference type="Pfam" id="PF03772"/>
    </source>
</evidence>
<dbReference type="InterPro" id="IPR052159">
    <property type="entry name" value="Competence_DNA_uptake"/>
</dbReference>
<protein>
    <submittedName>
        <fullName evidence="8">ComEC/Rec2-like protein</fullName>
    </submittedName>
</protein>
<dbReference type="PANTHER" id="PTHR30619:SF1">
    <property type="entry name" value="RECOMBINATION PROTEIN 2"/>
    <property type="match status" value="1"/>
</dbReference>
<dbReference type="RefSeq" id="WP_060793296.1">
    <property type="nucleotide sequence ID" value="NZ_KQ956512.1"/>
</dbReference>
<keyword evidence="9" id="KW-1185">Reference proteome</keyword>
<dbReference type="AlphaFoldDB" id="A0A133NKD1"/>
<evidence type="ECO:0000313" key="8">
    <source>
        <dbReference type="EMBL" id="KXA16752.1"/>
    </source>
</evidence>
<dbReference type="NCBIfam" id="TIGR00360">
    <property type="entry name" value="ComEC_N-term"/>
    <property type="match status" value="1"/>
</dbReference>
<evidence type="ECO:0000256" key="2">
    <source>
        <dbReference type="ARBA" id="ARBA00022475"/>
    </source>
</evidence>
<accession>A0A133NKD1</accession>
<sequence length="384" mass="45812">MKHIIYFFLLLCLGIRLYEKIDFYELYEGEKIFLELEVYHGRGRSLNRYQTIYTKLAELEDGRYEGEFEILEKTPYYYELEICSLRKKEENFCQRYLKACVQKLGEGRDPSFRHFLEAILLGRAWTLFREERKLFQYVGLSHLLAISGLHVGLLFYFLEKLLLFFKIPKQTRNYLTLGISHFYCFGIFLSPSFVRAYVMGIFYLFHELLGEKISREKMLFFSAWILLMLQPTEVLSPSFLLSYTAILTIFYVFPLLKLYFEKIPPYLSYIFYTLSIQCIGIPLTAYFFGSLACLSFFVNLLILPIGTSLILFSFFTFFLEIFHLGFLTVPILEFFYHIFYEILEWIGELPYLTIYLENKISGELVFLSYFVIVFIVRILYLQKK</sequence>
<dbReference type="PANTHER" id="PTHR30619">
    <property type="entry name" value="DNA INTERNALIZATION/COMPETENCE PROTEIN COMEC/REC2"/>
    <property type="match status" value="1"/>
</dbReference>
<feature type="transmembrane region" description="Helical" evidence="6">
    <location>
        <begin position="137"/>
        <end position="158"/>
    </location>
</feature>
<feature type="transmembrane region" description="Helical" evidence="6">
    <location>
        <begin position="321"/>
        <end position="340"/>
    </location>
</feature>
<feature type="transmembrane region" description="Helical" evidence="6">
    <location>
        <begin position="294"/>
        <end position="314"/>
    </location>
</feature>
<dbReference type="InterPro" id="IPR004477">
    <property type="entry name" value="ComEC_N"/>
</dbReference>
<feature type="transmembrane region" description="Helical" evidence="6">
    <location>
        <begin position="267"/>
        <end position="288"/>
    </location>
</feature>
<feature type="transmembrane region" description="Helical" evidence="6">
    <location>
        <begin position="360"/>
        <end position="380"/>
    </location>
</feature>
<evidence type="ECO:0000256" key="5">
    <source>
        <dbReference type="ARBA" id="ARBA00023136"/>
    </source>
</evidence>
<dbReference type="Pfam" id="PF03772">
    <property type="entry name" value="Competence"/>
    <property type="match status" value="1"/>
</dbReference>
<gene>
    <name evidence="8" type="ORF">HMPREF3206_00174</name>
</gene>
<comment type="caution">
    <text evidence="8">The sequence shown here is derived from an EMBL/GenBank/DDBJ whole genome shotgun (WGS) entry which is preliminary data.</text>
</comment>
<feature type="transmembrane region" description="Helical" evidence="6">
    <location>
        <begin position="178"/>
        <end position="205"/>
    </location>
</feature>
<evidence type="ECO:0000313" key="9">
    <source>
        <dbReference type="Proteomes" id="UP000070617"/>
    </source>
</evidence>
<evidence type="ECO:0000256" key="6">
    <source>
        <dbReference type="SAM" id="Phobius"/>
    </source>
</evidence>
<dbReference type="GO" id="GO:0005886">
    <property type="term" value="C:plasma membrane"/>
    <property type="evidence" value="ECO:0007669"/>
    <property type="project" value="UniProtKB-SubCell"/>
</dbReference>
<organism evidence="8 9">
    <name type="scientific">Fusobacterium equinum</name>
    <dbReference type="NCBI Taxonomy" id="134605"/>
    <lineage>
        <taxon>Bacteria</taxon>
        <taxon>Fusobacteriati</taxon>
        <taxon>Fusobacteriota</taxon>
        <taxon>Fusobacteriia</taxon>
        <taxon>Fusobacteriales</taxon>
        <taxon>Fusobacteriaceae</taxon>
        <taxon>Fusobacterium</taxon>
    </lineage>
</organism>
<keyword evidence="5 6" id="KW-0472">Membrane</keyword>
<proteinExistence type="predicted"/>
<reference evidence="9" key="1">
    <citation type="submission" date="2016-01" db="EMBL/GenBank/DDBJ databases">
        <authorList>
            <person name="Mitreva M."/>
            <person name="Pepin K.H."/>
            <person name="Mihindukulasuriya K.A."/>
            <person name="Fulton R."/>
            <person name="Fronick C."/>
            <person name="O'Laughlin M."/>
            <person name="Miner T."/>
            <person name="Herter B."/>
            <person name="Rosa B.A."/>
            <person name="Cordes M."/>
            <person name="Tomlinson C."/>
            <person name="Wollam A."/>
            <person name="Palsikar V.B."/>
            <person name="Mardis E.R."/>
            <person name="Wilson R.K."/>
        </authorList>
    </citation>
    <scope>NUCLEOTIDE SEQUENCE [LARGE SCALE GENOMIC DNA]</scope>
    <source>
        <strain evidence="9">CMW8396</strain>
    </source>
</reference>
<keyword evidence="2" id="KW-1003">Cell membrane</keyword>
<feature type="domain" description="ComEC/Rec2-related protein" evidence="7">
    <location>
        <begin position="120"/>
        <end position="377"/>
    </location>
</feature>
<dbReference type="PATRIC" id="fig|134605.3.peg.176"/>
<evidence type="ECO:0000256" key="3">
    <source>
        <dbReference type="ARBA" id="ARBA00022692"/>
    </source>
</evidence>